<organism evidence="6 7">
    <name type="scientific">Diabrotica balteata</name>
    <name type="common">Banded cucumber beetle</name>
    <dbReference type="NCBI Taxonomy" id="107213"/>
    <lineage>
        <taxon>Eukaryota</taxon>
        <taxon>Metazoa</taxon>
        <taxon>Ecdysozoa</taxon>
        <taxon>Arthropoda</taxon>
        <taxon>Hexapoda</taxon>
        <taxon>Insecta</taxon>
        <taxon>Pterygota</taxon>
        <taxon>Neoptera</taxon>
        <taxon>Endopterygota</taxon>
        <taxon>Coleoptera</taxon>
        <taxon>Polyphaga</taxon>
        <taxon>Cucujiformia</taxon>
        <taxon>Chrysomeloidea</taxon>
        <taxon>Chrysomelidae</taxon>
        <taxon>Galerucinae</taxon>
        <taxon>Diabroticina</taxon>
        <taxon>Diabroticites</taxon>
        <taxon>Diabrotica</taxon>
    </lineage>
</organism>
<reference evidence="6" key="1">
    <citation type="submission" date="2022-01" db="EMBL/GenBank/DDBJ databases">
        <authorList>
            <person name="King R."/>
        </authorList>
    </citation>
    <scope>NUCLEOTIDE SEQUENCE</scope>
</reference>
<accession>A0A9N9T1D7</accession>
<keyword evidence="2" id="KW-1003">Cell membrane</keyword>
<evidence type="ECO:0000256" key="1">
    <source>
        <dbReference type="ARBA" id="ARBA00004651"/>
    </source>
</evidence>
<keyword evidence="3" id="KW-0812">Transmembrane</keyword>
<dbReference type="OrthoDB" id="6748730at2759"/>
<dbReference type="EMBL" id="OU898281">
    <property type="protein sequence ID" value="CAG9836516.1"/>
    <property type="molecule type" value="Genomic_DNA"/>
</dbReference>
<dbReference type="Proteomes" id="UP001153709">
    <property type="component" value="Chromosome 6"/>
</dbReference>
<gene>
    <name evidence="6" type="ORF">DIABBA_LOCUS9599</name>
</gene>
<proteinExistence type="predicted"/>
<evidence type="ECO:0000313" key="6">
    <source>
        <dbReference type="EMBL" id="CAG9836516.1"/>
    </source>
</evidence>
<dbReference type="Pfam" id="PF08395">
    <property type="entry name" value="7tm_7"/>
    <property type="match status" value="1"/>
</dbReference>
<dbReference type="AlphaFoldDB" id="A0A9N9T1D7"/>
<protein>
    <submittedName>
        <fullName evidence="6">Uncharacterized protein</fullName>
    </submittedName>
</protein>
<name>A0A9N9T1D7_DIABA</name>
<evidence type="ECO:0000256" key="3">
    <source>
        <dbReference type="ARBA" id="ARBA00022692"/>
    </source>
</evidence>
<comment type="subcellular location">
    <subcellularLocation>
        <location evidence="1">Cell membrane</location>
        <topology evidence="1">Multi-pass membrane protein</topology>
    </subcellularLocation>
</comment>
<keyword evidence="7" id="KW-1185">Reference proteome</keyword>
<evidence type="ECO:0000256" key="5">
    <source>
        <dbReference type="ARBA" id="ARBA00023136"/>
    </source>
</evidence>
<sequence>MDDQSNINEQPCTQDRNNDFITFLEKLRPEITVSRFVSVNRNLLPKLLSTIATYAIVLIQLNSMVL</sequence>
<keyword evidence="4" id="KW-1133">Transmembrane helix</keyword>
<dbReference type="InterPro" id="IPR013604">
    <property type="entry name" value="7TM_chemorcpt"/>
</dbReference>
<dbReference type="GO" id="GO:0005886">
    <property type="term" value="C:plasma membrane"/>
    <property type="evidence" value="ECO:0007669"/>
    <property type="project" value="UniProtKB-SubCell"/>
</dbReference>
<dbReference type="GO" id="GO:0050909">
    <property type="term" value="P:sensory perception of taste"/>
    <property type="evidence" value="ECO:0007669"/>
    <property type="project" value="InterPro"/>
</dbReference>
<keyword evidence="5" id="KW-0472">Membrane</keyword>
<evidence type="ECO:0000256" key="2">
    <source>
        <dbReference type="ARBA" id="ARBA00022475"/>
    </source>
</evidence>
<evidence type="ECO:0000313" key="7">
    <source>
        <dbReference type="Proteomes" id="UP001153709"/>
    </source>
</evidence>
<evidence type="ECO:0000256" key="4">
    <source>
        <dbReference type="ARBA" id="ARBA00022989"/>
    </source>
</evidence>